<sequence length="779" mass="87970">MDVMYEQLFRRLDMEDQKTLEPTDIDLIGFFGESVVPLGQLTLPMTLEEGAKIRTVLVTFIVITAVSKNNLILGRPGLASFHAAVSTVHSAIAFPTPKGVAVVYADQIMEVLQAQTSRTSCKDHFDTHMKSTYEPERWIMNPAYPEQIITIGHTLSTAGRDRLKQLLRNNIDVFAWKPADMKGIPRELAEHRLYVYKSANPVTQKRRRMGPDRSRAAVDQVRDLVNAGILREVRYPSWIANPVMLKKGNGTWRMCIDYKNLNSECPKDTYPLPEIDLKIDSLAPFRFKCFLDAYKGYHQIPMAEDDEEKTSFITDISAFCYTKMPFGLKNAGATYQRLMDKVFEPQIGKNLEIYVDDLVIKSHDETNLLADIAEMFLRSKESRIMLNPGKCSFGVEEGKFLGVMVTKEGFRENTEKVSAITRMPSPSSIKEVQALNGRLVAINQFLAKHAERSLPFIQTLKNCLNKAQFQWTDQAEEAFQQLKLYLAKLPTLTAPEEEEKLTAYIAAADAAISAVLMVERKGVQTSIYYVSQVLTDPETRYSLLEKLTLALVHASRRLRRYFQAHPVEILTNFPIQQVLKKPELSGRLAKWAVELGALSLEYKPRTALKGQVIADFLADIPEGREMEITNDPVIAEIQIKAPQWWSLYTDGASSIEGSGAGLMLLSPEGVEITYVVKLNFKSTNNEAEYEALLAGLRLAATMKAQHIRAHVDSLLVANQVNKIYEAKGKMMIEYLKKTKEMMLQFQECSIKHIPRSQNRKADALSKLASVQFAHLAKEI</sequence>
<proteinExistence type="predicted"/>
<dbReference type="EMBL" id="CM042043">
    <property type="protein sequence ID" value="KAI3694624.1"/>
    <property type="molecule type" value="Genomic_DNA"/>
</dbReference>
<dbReference type="Proteomes" id="UP001056120">
    <property type="component" value="Linkage Group LG26"/>
</dbReference>
<evidence type="ECO:0000313" key="1">
    <source>
        <dbReference type="EMBL" id="KAI3694624.1"/>
    </source>
</evidence>
<name>A0ACB8ZAD8_9ASTR</name>
<keyword evidence="2" id="KW-1185">Reference proteome</keyword>
<protein>
    <submittedName>
        <fullName evidence="1">Uncharacterized protein</fullName>
    </submittedName>
</protein>
<evidence type="ECO:0000313" key="2">
    <source>
        <dbReference type="Proteomes" id="UP001056120"/>
    </source>
</evidence>
<organism evidence="1 2">
    <name type="scientific">Smallanthus sonchifolius</name>
    <dbReference type="NCBI Taxonomy" id="185202"/>
    <lineage>
        <taxon>Eukaryota</taxon>
        <taxon>Viridiplantae</taxon>
        <taxon>Streptophyta</taxon>
        <taxon>Embryophyta</taxon>
        <taxon>Tracheophyta</taxon>
        <taxon>Spermatophyta</taxon>
        <taxon>Magnoliopsida</taxon>
        <taxon>eudicotyledons</taxon>
        <taxon>Gunneridae</taxon>
        <taxon>Pentapetalae</taxon>
        <taxon>asterids</taxon>
        <taxon>campanulids</taxon>
        <taxon>Asterales</taxon>
        <taxon>Asteraceae</taxon>
        <taxon>Asteroideae</taxon>
        <taxon>Heliantheae alliance</taxon>
        <taxon>Millerieae</taxon>
        <taxon>Smallanthus</taxon>
    </lineage>
</organism>
<reference evidence="2" key="1">
    <citation type="journal article" date="2022" name="Mol. Ecol. Resour.">
        <title>The genomes of chicory, endive, great burdock and yacon provide insights into Asteraceae palaeo-polyploidization history and plant inulin production.</title>
        <authorList>
            <person name="Fan W."/>
            <person name="Wang S."/>
            <person name="Wang H."/>
            <person name="Wang A."/>
            <person name="Jiang F."/>
            <person name="Liu H."/>
            <person name="Zhao H."/>
            <person name="Xu D."/>
            <person name="Zhang Y."/>
        </authorList>
    </citation>
    <scope>NUCLEOTIDE SEQUENCE [LARGE SCALE GENOMIC DNA]</scope>
    <source>
        <strain evidence="2">cv. Yunnan</strain>
    </source>
</reference>
<gene>
    <name evidence="1" type="ORF">L1987_77592</name>
</gene>
<accession>A0ACB8ZAD8</accession>
<reference evidence="1 2" key="2">
    <citation type="journal article" date="2022" name="Mol. Ecol. Resour.">
        <title>The genomes of chicory, endive, great burdock and yacon provide insights into Asteraceae paleo-polyploidization history and plant inulin production.</title>
        <authorList>
            <person name="Fan W."/>
            <person name="Wang S."/>
            <person name="Wang H."/>
            <person name="Wang A."/>
            <person name="Jiang F."/>
            <person name="Liu H."/>
            <person name="Zhao H."/>
            <person name="Xu D."/>
            <person name="Zhang Y."/>
        </authorList>
    </citation>
    <scope>NUCLEOTIDE SEQUENCE [LARGE SCALE GENOMIC DNA]</scope>
    <source>
        <strain evidence="2">cv. Yunnan</strain>
        <tissue evidence="1">Leaves</tissue>
    </source>
</reference>
<comment type="caution">
    <text evidence="1">The sequence shown here is derived from an EMBL/GenBank/DDBJ whole genome shotgun (WGS) entry which is preliminary data.</text>
</comment>